<dbReference type="Proteomes" id="UP000307440">
    <property type="component" value="Unassembled WGS sequence"/>
</dbReference>
<reference evidence="10 11" key="1">
    <citation type="journal article" date="2019" name="Nat. Ecol. Evol.">
        <title>Megaphylogeny resolves global patterns of mushroom evolution.</title>
        <authorList>
            <person name="Varga T."/>
            <person name="Krizsan K."/>
            <person name="Foldi C."/>
            <person name="Dima B."/>
            <person name="Sanchez-Garcia M."/>
            <person name="Sanchez-Ramirez S."/>
            <person name="Szollosi G.J."/>
            <person name="Szarkandi J.G."/>
            <person name="Papp V."/>
            <person name="Albert L."/>
            <person name="Andreopoulos W."/>
            <person name="Angelini C."/>
            <person name="Antonin V."/>
            <person name="Barry K.W."/>
            <person name="Bougher N.L."/>
            <person name="Buchanan P."/>
            <person name="Buyck B."/>
            <person name="Bense V."/>
            <person name="Catcheside P."/>
            <person name="Chovatia M."/>
            <person name="Cooper J."/>
            <person name="Damon W."/>
            <person name="Desjardin D."/>
            <person name="Finy P."/>
            <person name="Geml J."/>
            <person name="Haridas S."/>
            <person name="Hughes K."/>
            <person name="Justo A."/>
            <person name="Karasinski D."/>
            <person name="Kautmanova I."/>
            <person name="Kiss B."/>
            <person name="Kocsube S."/>
            <person name="Kotiranta H."/>
            <person name="LaButti K.M."/>
            <person name="Lechner B.E."/>
            <person name="Liimatainen K."/>
            <person name="Lipzen A."/>
            <person name="Lukacs Z."/>
            <person name="Mihaltcheva S."/>
            <person name="Morgado L.N."/>
            <person name="Niskanen T."/>
            <person name="Noordeloos M.E."/>
            <person name="Ohm R.A."/>
            <person name="Ortiz-Santana B."/>
            <person name="Ovrebo C."/>
            <person name="Racz N."/>
            <person name="Riley R."/>
            <person name="Savchenko A."/>
            <person name="Shiryaev A."/>
            <person name="Soop K."/>
            <person name="Spirin V."/>
            <person name="Szebenyi C."/>
            <person name="Tomsovsky M."/>
            <person name="Tulloss R.E."/>
            <person name="Uehling J."/>
            <person name="Grigoriev I.V."/>
            <person name="Vagvolgyi C."/>
            <person name="Papp T."/>
            <person name="Martin F.M."/>
            <person name="Miettinen O."/>
            <person name="Hibbett D.S."/>
            <person name="Nagy L.G."/>
        </authorList>
    </citation>
    <scope>NUCLEOTIDE SEQUENCE [LARGE SCALE GENOMIC DNA]</scope>
    <source>
        <strain evidence="10 11">CBS 121175</strain>
    </source>
</reference>
<dbReference type="InterPro" id="IPR044669">
    <property type="entry name" value="YneE/VCCN1/2-like"/>
</dbReference>
<dbReference type="GO" id="GO:0005886">
    <property type="term" value="C:plasma membrane"/>
    <property type="evidence" value="ECO:0007669"/>
    <property type="project" value="UniProtKB-SubCell"/>
</dbReference>
<keyword evidence="2" id="KW-0813">Transport</keyword>
<dbReference type="PANTHER" id="PTHR33281">
    <property type="entry name" value="UPF0187 PROTEIN YNEE"/>
    <property type="match status" value="1"/>
</dbReference>
<organism evidence="10 11">
    <name type="scientific">Coprinopsis marcescibilis</name>
    <name type="common">Agaric fungus</name>
    <name type="synonym">Psathyrella marcescibilis</name>
    <dbReference type="NCBI Taxonomy" id="230819"/>
    <lineage>
        <taxon>Eukaryota</taxon>
        <taxon>Fungi</taxon>
        <taxon>Dikarya</taxon>
        <taxon>Basidiomycota</taxon>
        <taxon>Agaricomycotina</taxon>
        <taxon>Agaricomycetes</taxon>
        <taxon>Agaricomycetidae</taxon>
        <taxon>Agaricales</taxon>
        <taxon>Agaricineae</taxon>
        <taxon>Psathyrellaceae</taxon>
        <taxon>Coprinopsis</taxon>
    </lineage>
</organism>
<name>A0A5C3KRQ3_COPMA</name>
<evidence type="ECO:0000256" key="5">
    <source>
        <dbReference type="ARBA" id="ARBA00022989"/>
    </source>
</evidence>
<dbReference type="EMBL" id="ML210221">
    <property type="protein sequence ID" value="TFK23300.1"/>
    <property type="molecule type" value="Genomic_DNA"/>
</dbReference>
<gene>
    <name evidence="10" type="ORF">FA15DRAFT_670582</name>
</gene>
<evidence type="ECO:0000256" key="7">
    <source>
        <dbReference type="ARBA" id="ARBA00023136"/>
    </source>
</evidence>
<protein>
    <submittedName>
        <fullName evidence="10">UPF0187-domain-containing protein</fullName>
    </submittedName>
</protein>
<evidence type="ECO:0000313" key="11">
    <source>
        <dbReference type="Proteomes" id="UP000307440"/>
    </source>
</evidence>
<keyword evidence="3" id="KW-1003">Cell membrane</keyword>
<sequence>MSQPVPPSPARSNTFSHTEYRGPDPFAPRRRPGGALLDAVLATALFRCWHHLLFFGAWATLITVLNHNGHELWIETTLLTVLGTVLGFVISYRTTASFERYNEGRKFWSHIILASRNMARLIWFHIPDAVGRTPEETEELKARAYIEKKTVINLLEAYAVAVKHYLRGEDGIYYQDLYHLVKFLPAYALPAGLPSQTDLSNIGVEPASPNGHDDDDDDDDNEKGVSTSNRPSNDGSQLHQRHAGGGNAPNLPLPISSPSTKSNKRSSVIGGASMKSPTSRVSFAIDPVKRTIIAPADEAFLLPAHMPPKYTIFDLFPFSLLIKHFSKGGHEVKGKKAARIRAKMRKNTVSHNLPLEISLYLSSYVATIQERKLCDVPTYSNLHSNLTMLVDSLTGLERILTTPVPFSYSIHLWVTTIIYCLALPFQIWKPLKWITIPATAISSFIFFGFLVAGEEIENPFGYDKNDLNLDHFTSEIIRNELKAVTSAPRPNPEKWAFSPENNTLFGEHRGERTGPEEWVSKGPAAIVASMSNY</sequence>
<evidence type="ECO:0000256" key="3">
    <source>
        <dbReference type="ARBA" id="ARBA00022475"/>
    </source>
</evidence>
<feature type="transmembrane region" description="Helical" evidence="9">
    <location>
        <begin position="433"/>
        <end position="452"/>
    </location>
</feature>
<keyword evidence="5 9" id="KW-1133">Transmembrane helix</keyword>
<feature type="compositionally biased region" description="Low complexity" evidence="8">
    <location>
        <begin position="256"/>
        <end position="267"/>
    </location>
</feature>
<evidence type="ECO:0000256" key="2">
    <source>
        <dbReference type="ARBA" id="ARBA00022448"/>
    </source>
</evidence>
<evidence type="ECO:0000256" key="4">
    <source>
        <dbReference type="ARBA" id="ARBA00022692"/>
    </source>
</evidence>
<comment type="subcellular location">
    <subcellularLocation>
        <location evidence="1">Cell membrane</location>
        <topology evidence="1">Multi-pass membrane protein</topology>
    </subcellularLocation>
</comment>
<evidence type="ECO:0000256" key="6">
    <source>
        <dbReference type="ARBA" id="ARBA00023065"/>
    </source>
</evidence>
<keyword evidence="7 9" id="KW-0472">Membrane</keyword>
<feature type="transmembrane region" description="Helical" evidence="9">
    <location>
        <begin position="72"/>
        <end position="92"/>
    </location>
</feature>
<dbReference type="PANTHER" id="PTHR33281:SF19">
    <property type="entry name" value="VOLTAGE-DEPENDENT ANION CHANNEL-FORMING PROTEIN YNEE"/>
    <property type="match status" value="1"/>
</dbReference>
<dbReference type="Pfam" id="PF25539">
    <property type="entry name" value="Bestrophin_2"/>
    <property type="match status" value="2"/>
</dbReference>
<dbReference type="OrthoDB" id="1368at2759"/>
<keyword evidence="6" id="KW-0406">Ion transport</keyword>
<evidence type="ECO:0000256" key="8">
    <source>
        <dbReference type="SAM" id="MobiDB-lite"/>
    </source>
</evidence>
<feature type="region of interest" description="Disordered" evidence="8">
    <location>
        <begin position="199"/>
        <end position="275"/>
    </location>
</feature>
<evidence type="ECO:0000256" key="1">
    <source>
        <dbReference type="ARBA" id="ARBA00004651"/>
    </source>
</evidence>
<dbReference type="GO" id="GO:0005254">
    <property type="term" value="F:chloride channel activity"/>
    <property type="evidence" value="ECO:0007669"/>
    <property type="project" value="InterPro"/>
</dbReference>
<feature type="compositionally biased region" description="Polar residues" evidence="8">
    <location>
        <begin position="224"/>
        <end position="238"/>
    </location>
</feature>
<keyword evidence="4 9" id="KW-0812">Transmembrane</keyword>
<evidence type="ECO:0000313" key="10">
    <source>
        <dbReference type="EMBL" id="TFK23300.1"/>
    </source>
</evidence>
<dbReference type="AlphaFoldDB" id="A0A5C3KRQ3"/>
<feature type="transmembrane region" description="Helical" evidence="9">
    <location>
        <begin position="408"/>
        <end position="427"/>
    </location>
</feature>
<feature type="region of interest" description="Disordered" evidence="8">
    <location>
        <begin position="1"/>
        <end position="27"/>
    </location>
</feature>
<evidence type="ECO:0000256" key="9">
    <source>
        <dbReference type="SAM" id="Phobius"/>
    </source>
</evidence>
<feature type="transmembrane region" description="Helical" evidence="9">
    <location>
        <begin position="39"/>
        <end position="60"/>
    </location>
</feature>
<keyword evidence="11" id="KW-1185">Reference proteome</keyword>
<dbReference type="STRING" id="230819.A0A5C3KRQ3"/>
<proteinExistence type="predicted"/>
<accession>A0A5C3KRQ3</accession>